<organism evidence="4">
    <name type="scientific">Oikopleura dioica</name>
    <name type="common">Tunicate</name>
    <dbReference type="NCBI Taxonomy" id="34765"/>
    <lineage>
        <taxon>Eukaryota</taxon>
        <taxon>Metazoa</taxon>
        <taxon>Chordata</taxon>
        <taxon>Tunicata</taxon>
        <taxon>Appendicularia</taxon>
        <taxon>Copelata</taxon>
        <taxon>Oikopleuridae</taxon>
        <taxon>Oikopleura</taxon>
    </lineage>
</organism>
<comment type="similarity">
    <text evidence="1">Belongs to the beta type-B retroviral polymerase family. HERV class-II K(HML-2) pol subfamily.</text>
</comment>
<dbReference type="OrthoDB" id="8038132at2759"/>
<accession>E4XM29</accession>
<evidence type="ECO:0000256" key="1">
    <source>
        <dbReference type="ARBA" id="ARBA00010879"/>
    </source>
</evidence>
<dbReference type="PANTHER" id="PTHR33064:SF37">
    <property type="entry name" value="RIBONUCLEASE H"/>
    <property type="match status" value="1"/>
</dbReference>
<evidence type="ECO:0000256" key="2">
    <source>
        <dbReference type="ARBA" id="ARBA00012180"/>
    </source>
</evidence>
<dbReference type="PANTHER" id="PTHR33064">
    <property type="entry name" value="POL PROTEIN"/>
    <property type="match status" value="1"/>
</dbReference>
<dbReference type="EC" id="3.1.26.4" evidence="2"/>
<dbReference type="EMBL" id="FN653073">
    <property type="protein sequence ID" value="CBY11036.1"/>
    <property type="molecule type" value="Genomic_DNA"/>
</dbReference>
<dbReference type="InParanoid" id="E4XM29"/>
<dbReference type="SUPFAM" id="SSF56672">
    <property type="entry name" value="DNA/RNA polymerases"/>
    <property type="match status" value="1"/>
</dbReference>
<keyword evidence="5" id="KW-1185">Reference proteome</keyword>
<reference evidence="4" key="1">
    <citation type="journal article" date="2010" name="Science">
        <title>Plasticity of animal genome architecture unmasked by rapid evolution of a pelagic tunicate.</title>
        <authorList>
            <person name="Denoeud F."/>
            <person name="Henriet S."/>
            <person name="Mungpakdee S."/>
            <person name="Aury J.M."/>
            <person name="Da Silva C."/>
            <person name="Brinkmann H."/>
            <person name="Mikhaleva J."/>
            <person name="Olsen L.C."/>
            <person name="Jubin C."/>
            <person name="Canestro C."/>
            <person name="Bouquet J.M."/>
            <person name="Danks G."/>
            <person name="Poulain J."/>
            <person name="Campsteijn C."/>
            <person name="Adamski M."/>
            <person name="Cross I."/>
            <person name="Yadetie F."/>
            <person name="Muffato M."/>
            <person name="Louis A."/>
            <person name="Butcher S."/>
            <person name="Tsagkogeorga G."/>
            <person name="Konrad A."/>
            <person name="Singh S."/>
            <person name="Jensen M.F."/>
            <person name="Cong E.H."/>
            <person name="Eikeseth-Otteraa H."/>
            <person name="Noel B."/>
            <person name="Anthouard V."/>
            <person name="Porcel B.M."/>
            <person name="Kachouri-Lafond R."/>
            <person name="Nishino A."/>
            <person name="Ugolini M."/>
            <person name="Chourrout P."/>
            <person name="Nishida H."/>
            <person name="Aasland R."/>
            <person name="Huzurbazar S."/>
            <person name="Westhof E."/>
            <person name="Delsuc F."/>
            <person name="Lehrach H."/>
            <person name="Reinhardt R."/>
            <person name="Weissenbach J."/>
            <person name="Roy S.W."/>
            <person name="Artiguenave F."/>
            <person name="Postlethwait J.H."/>
            <person name="Manak J.R."/>
            <person name="Thompson E.M."/>
            <person name="Jaillon O."/>
            <person name="Du Pasquier L."/>
            <person name="Boudinot P."/>
            <person name="Liberles D.A."/>
            <person name="Volff J.N."/>
            <person name="Philippe H."/>
            <person name="Lenhard B."/>
            <person name="Roest Crollius H."/>
            <person name="Wincker P."/>
            <person name="Chourrout D."/>
        </authorList>
    </citation>
    <scope>NUCLEOTIDE SEQUENCE [LARGE SCALE GENOMIC DNA]</scope>
</reference>
<dbReference type="GO" id="GO:0004523">
    <property type="term" value="F:RNA-DNA hybrid ribonuclease activity"/>
    <property type="evidence" value="ECO:0007669"/>
    <property type="project" value="UniProtKB-EC"/>
</dbReference>
<evidence type="ECO:0000313" key="5">
    <source>
        <dbReference type="Proteomes" id="UP000001307"/>
    </source>
</evidence>
<dbReference type="InterPro" id="IPR000477">
    <property type="entry name" value="RT_dom"/>
</dbReference>
<dbReference type="InterPro" id="IPR043502">
    <property type="entry name" value="DNA/RNA_pol_sf"/>
</dbReference>
<dbReference type="PROSITE" id="PS50878">
    <property type="entry name" value="RT_POL"/>
    <property type="match status" value="1"/>
</dbReference>
<dbReference type="Gene3D" id="3.30.70.270">
    <property type="match status" value="1"/>
</dbReference>
<dbReference type="Proteomes" id="UP000001307">
    <property type="component" value="Unassembled WGS sequence"/>
</dbReference>
<dbReference type="InterPro" id="IPR051320">
    <property type="entry name" value="Viral_Replic_Matur_Polypro"/>
</dbReference>
<protein>
    <recommendedName>
        <fullName evidence="2">ribonuclease H</fullName>
        <ecNumber evidence="2">3.1.26.4</ecNumber>
    </recommendedName>
</protein>
<proteinExistence type="inferred from homology"/>
<gene>
    <name evidence="4" type="ORF">GSOID_T00014776001</name>
</gene>
<evidence type="ECO:0000259" key="3">
    <source>
        <dbReference type="PROSITE" id="PS50878"/>
    </source>
</evidence>
<name>E4XM29_OIKDI</name>
<feature type="domain" description="Reverse transcriptase" evidence="3">
    <location>
        <begin position="1"/>
        <end position="81"/>
    </location>
</feature>
<feature type="non-terminal residue" evidence="4">
    <location>
        <position position="149"/>
    </location>
</feature>
<evidence type="ECO:0000313" key="4">
    <source>
        <dbReference type="EMBL" id="CBY11036.1"/>
    </source>
</evidence>
<dbReference type="InterPro" id="IPR043128">
    <property type="entry name" value="Rev_trsase/Diguanyl_cyclase"/>
</dbReference>
<dbReference type="AlphaFoldDB" id="E4XM29"/>
<sequence length="149" mass="16955">MSDIEGADEEFFLLMYMDDFLTITCEEMHNIVIGRILKRIEENNLVIALKKLDEKKIDALLSLDYPKTAKECMKIIGGFNFYNRSIKNASVYLEPIAKGTSKGKDFVLTEEMKTGLDNIKKEIKKGIQSSHLSYVDGSDGYYIFMASDT</sequence>